<dbReference type="Proteomes" id="UP000640274">
    <property type="component" value="Unassembled WGS sequence"/>
</dbReference>
<evidence type="ECO:0000313" key="3">
    <source>
        <dbReference type="EMBL" id="MBJ6363381.1"/>
    </source>
</evidence>
<comment type="caution">
    <text evidence="3">The sequence shown here is derived from an EMBL/GenBank/DDBJ whole genome shotgun (WGS) entry which is preliminary data.</text>
</comment>
<feature type="compositionally biased region" description="Polar residues" evidence="1">
    <location>
        <begin position="413"/>
        <end position="444"/>
    </location>
</feature>
<keyword evidence="3" id="KW-0969">Cilium</keyword>
<feature type="region of interest" description="Disordered" evidence="1">
    <location>
        <begin position="413"/>
        <end position="470"/>
    </location>
</feature>
<dbReference type="PANTHER" id="PTHR37533:SF2">
    <property type="entry name" value="FLAGELLAR HOOK-LENGTH CONTROL PROTEIN"/>
    <property type="match status" value="1"/>
</dbReference>
<gene>
    <name evidence="3" type="ORF">JFN88_19435</name>
</gene>
<dbReference type="CDD" id="cd17470">
    <property type="entry name" value="T3SS_Flik_C"/>
    <property type="match status" value="1"/>
</dbReference>
<dbReference type="PANTHER" id="PTHR37533">
    <property type="entry name" value="FLAGELLAR HOOK-LENGTH CONTROL PROTEIN"/>
    <property type="match status" value="1"/>
</dbReference>
<keyword evidence="3" id="KW-0282">Flagellum</keyword>
<evidence type="ECO:0000313" key="4">
    <source>
        <dbReference type="Proteomes" id="UP000640274"/>
    </source>
</evidence>
<name>A0A934JA12_9BACL</name>
<reference evidence="3" key="1">
    <citation type="submission" date="2020-12" db="EMBL/GenBank/DDBJ databases">
        <authorList>
            <person name="Huq M.A."/>
        </authorList>
    </citation>
    <scope>NUCLEOTIDE SEQUENCE</scope>
    <source>
        <strain evidence="3">MAHUQ-46</strain>
    </source>
</reference>
<proteinExistence type="predicted"/>
<accession>A0A934JA12</accession>
<dbReference type="InterPro" id="IPR052563">
    <property type="entry name" value="FliK"/>
</dbReference>
<dbReference type="InterPro" id="IPR021136">
    <property type="entry name" value="Flagellar_hook_control-like_C"/>
</dbReference>
<keyword evidence="3" id="KW-0966">Cell projection</keyword>
<protein>
    <submittedName>
        <fullName evidence="3">Flagellar hook-length control protein FliK</fullName>
    </submittedName>
</protein>
<dbReference type="AlphaFoldDB" id="A0A934JA12"/>
<dbReference type="EMBL" id="JAELUP010000103">
    <property type="protein sequence ID" value="MBJ6363381.1"/>
    <property type="molecule type" value="Genomic_DNA"/>
</dbReference>
<evidence type="ECO:0000256" key="1">
    <source>
        <dbReference type="SAM" id="MobiDB-lite"/>
    </source>
</evidence>
<dbReference type="InterPro" id="IPR038610">
    <property type="entry name" value="FliK-like_C_sf"/>
</dbReference>
<dbReference type="Gene3D" id="3.30.750.140">
    <property type="match status" value="1"/>
</dbReference>
<evidence type="ECO:0000259" key="2">
    <source>
        <dbReference type="Pfam" id="PF02120"/>
    </source>
</evidence>
<dbReference type="Pfam" id="PF02120">
    <property type="entry name" value="Flg_hook"/>
    <property type="match status" value="1"/>
</dbReference>
<feature type="domain" description="Flagellar hook-length control protein-like C-terminal" evidence="2">
    <location>
        <begin position="339"/>
        <end position="417"/>
    </location>
</feature>
<sequence length="470" mass="50391">MQMSAGQMMLIASTSSTPGSARPGALGGTNEVQAFPQMLVQFVQGGETQAGGTAANVSTLASLLPGELTLASKDGLENLLQLADEIRQQLDQLGDDTDPAQLEEMAEELQALLYTIMMTLPLPVQENQGQASNLPESLSEQASLAVAVEPSTEQASGLVSDLEPQVQLVQTQPLAAVQAAKTKVEELLQQIRTVAEQGLPKQVQDAFVPLMENKLDALKQLLAAGTGRQGAAEPSGEQQLDLRGGTILAPQHVSSQTMLARLGGSFHPLLKQASEQAIQNGNSLLSAEEADSRAAGANPAAVSDLLKPQMTAAPQVESMPKVPVERFAERMENFLFKQMQLTSLKGISEAKISLFPEHLGQVNIRLTLQNGQLTALFVTDSHNAKEMLENQMSQLRAALQAQGIQVERLEVTHTPQSGHSQYQNGREQGSGQQHNPGRQEQASEPASEDSFEQELRQLSEQFEQGINAMA</sequence>
<keyword evidence="4" id="KW-1185">Reference proteome</keyword>
<organism evidence="3 4">
    <name type="scientific">Paenibacillus roseus</name>
    <dbReference type="NCBI Taxonomy" id="2798579"/>
    <lineage>
        <taxon>Bacteria</taxon>
        <taxon>Bacillati</taxon>
        <taxon>Bacillota</taxon>
        <taxon>Bacilli</taxon>
        <taxon>Bacillales</taxon>
        <taxon>Paenibacillaceae</taxon>
        <taxon>Paenibacillus</taxon>
    </lineage>
</organism>